<dbReference type="GO" id="GO:0004634">
    <property type="term" value="F:phosphopyruvate hydratase activity"/>
    <property type="evidence" value="ECO:0007669"/>
    <property type="project" value="UniProtKB-EC"/>
</dbReference>
<dbReference type="EMBL" id="LBRB01000006">
    <property type="protein sequence ID" value="KKP88893.1"/>
    <property type="molecule type" value="Genomic_DNA"/>
</dbReference>
<dbReference type="PATRIC" id="fig|1618333.3.peg.262"/>
<dbReference type="STRING" id="1618333.UR93_C0006G0026"/>
<organism evidence="9 10">
    <name type="scientific">Berkelbacteria bacterium GW2011_GWA2_35_9</name>
    <dbReference type="NCBI Taxonomy" id="1618333"/>
    <lineage>
        <taxon>Bacteria</taxon>
        <taxon>Candidatus Berkelbacteria</taxon>
    </lineage>
</organism>
<dbReference type="InterPro" id="IPR020810">
    <property type="entry name" value="Enolase_C"/>
</dbReference>
<keyword evidence="5" id="KW-0964">Secreted</keyword>
<dbReference type="Proteomes" id="UP000034316">
    <property type="component" value="Unassembled WGS sequence"/>
</dbReference>
<evidence type="ECO:0000313" key="9">
    <source>
        <dbReference type="EMBL" id="KKP88893.1"/>
    </source>
</evidence>
<evidence type="ECO:0000313" key="10">
    <source>
        <dbReference type="Proteomes" id="UP000034316"/>
    </source>
</evidence>
<dbReference type="PRINTS" id="PR00148">
    <property type="entry name" value="ENOLASE"/>
</dbReference>
<evidence type="ECO:0000259" key="8">
    <source>
        <dbReference type="SMART" id="SM01192"/>
    </source>
</evidence>
<dbReference type="EC" id="4.2.1.11" evidence="3"/>
<dbReference type="PANTHER" id="PTHR11902">
    <property type="entry name" value="ENOLASE"/>
    <property type="match status" value="1"/>
</dbReference>
<dbReference type="SMART" id="SM01192">
    <property type="entry name" value="Enolase_C"/>
    <property type="match status" value="1"/>
</dbReference>
<evidence type="ECO:0000256" key="4">
    <source>
        <dbReference type="ARBA" id="ARBA00017068"/>
    </source>
</evidence>
<evidence type="ECO:0000256" key="2">
    <source>
        <dbReference type="ARBA" id="ARBA00009604"/>
    </source>
</evidence>
<dbReference type="AlphaFoldDB" id="A0A0G0D6K0"/>
<comment type="similarity">
    <text evidence="2">Belongs to the enolase family.</text>
</comment>
<dbReference type="SUPFAM" id="SSF51604">
    <property type="entry name" value="Enolase C-terminal domain-like"/>
    <property type="match status" value="1"/>
</dbReference>
<dbReference type="Gene3D" id="3.20.20.120">
    <property type="entry name" value="Enolase-like C-terminal domain"/>
    <property type="match status" value="1"/>
</dbReference>
<protein>
    <recommendedName>
        <fullName evidence="4">Enolase</fullName>
        <ecNumber evidence="3">4.2.1.11</ecNumber>
    </recommendedName>
</protein>
<gene>
    <name evidence="9" type="ORF">UR93_C0006G0026</name>
</gene>
<evidence type="ECO:0000256" key="3">
    <source>
        <dbReference type="ARBA" id="ARBA00012058"/>
    </source>
</evidence>
<dbReference type="PANTHER" id="PTHR11902:SF1">
    <property type="entry name" value="ENOLASE"/>
    <property type="match status" value="1"/>
</dbReference>
<dbReference type="Pfam" id="PF00113">
    <property type="entry name" value="Enolase_C"/>
    <property type="match status" value="1"/>
</dbReference>
<proteinExistence type="inferred from homology"/>
<sequence>MIAVDIAANYIPDLSTIAYPKTPLNFYQQLVDEYPIEMLEDPFHDQDLTLWQGLTSAIGSRIAVVGDDLFSTNINLLKNGVEDKLANSISIKPNQIGTLTETIKTINFAKANNISFQISHRSGETEDTFISDLAVATGAKYFKAGAPNRGERIAKYNQILRIEKHLA</sequence>
<feature type="domain" description="Enolase C-terminal TIM barrel" evidence="8">
    <location>
        <begin position="3"/>
        <end position="167"/>
    </location>
</feature>
<evidence type="ECO:0000256" key="1">
    <source>
        <dbReference type="ARBA" id="ARBA00005031"/>
    </source>
</evidence>
<dbReference type="GO" id="GO:0006096">
    <property type="term" value="P:glycolytic process"/>
    <property type="evidence" value="ECO:0007669"/>
    <property type="project" value="UniProtKB-UniPathway"/>
</dbReference>
<comment type="caution">
    <text evidence="9">The sequence shown here is derived from an EMBL/GenBank/DDBJ whole genome shotgun (WGS) entry which is preliminary data.</text>
</comment>
<comment type="pathway">
    <text evidence="1">Carbohydrate degradation; glycolysis; pyruvate from D-glyceraldehyde 3-phosphate: step 4/5.</text>
</comment>
<evidence type="ECO:0000256" key="7">
    <source>
        <dbReference type="ARBA" id="ARBA00023239"/>
    </source>
</evidence>
<reference evidence="9 10" key="1">
    <citation type="journal article" date="2015" name="Nature">
        <title>rRNA introns, odd ribosomes, and small enigmatic genomes across a large radiation of phyla.</title>
        <authorList>
            <person name="Brown C.T."/>
            <person name="Hug L.A."/>
            <person name="Thomas B.C."/>
            <person name="Sharon I."/>
            <person name="Castelle C.J."/>
            <person name="Singh A."/>
            <person name="Wilkins M.J."/>
            <person name="Williams K.H."/>
            <person name="Banfield J.F."/>
        </authorList>
    </citation>
    <scope>NUCLEOTIDE SEQUENCE [LARGE SCALE GENOMIC DNA]</scope>
</reference>
<dbReference type="GO" id="GO:0000287">
    <property type="term" value="F:magnesium ion binding"/>
    <property type="evidence" value="ECO:0007669"/>
    <property type="project" value="InterPro"/>
</dbReference>
<dbReference type="InterPro" id="IPR000941">
    <property type="entry name" value="Enolase"/>
</dbReference>
<keyword evidence="7" id="KW-0456">Lyase</keyword>
<evidence type="ECO:0000256" key="6">
    <source>
        <dbReference type="ARBA" id="ARBA00023152"/>
    </source>
</evidence>
<evidence type="ECO:0000256" key="5">
    <source>
        <dbReference type="ARBA" id="ARBA00022525"/>
    </source>
</evidence>
<accession>A0A0G0D6K0</accession>
<dbReference type="UniPathway" id="UPA00109">
    <property type="reaction ID" value="UER00187"/>
</dbReference>
<dbReference type="GO" id="GO:0000015">
    <property type="term" value="C:phosphopyruvate hydratase complex"/>
    <property type="evidence" value="ECO:0007669"/>
    <property type="project" value="InterPro"/>
</dbReference>
<keyword evidence="6" id="KW-0324">Glycolysis</keyword>
<dbReference type="InterPro" id="IPR036849">
    <property type="entry name" value="Enolase-like_C_sf"/>
</dbReference>
<name>A0A0G0D6K0_9BACT</name>